<keyword evidence="1" id="KW-1133">Transmembrane helix</keyword>
<dbReference type="AlphaFoldDB" id="A0A1G9JJ52"/>
<evidence type="ECO:0008006" key="4">
    <source>
        <dbReference type="Google" id="ProtNLM"/>
    </source>
</evidence>
<organism evidence="2 3">
    <name type="scientific">Nonomuraea jiangxiensis</name>
    <dbReference type="NCBI Taxonomy" id="633440"/>
    <lineage>
        <taxon>Bacteria</taxon>
        <taxon>Bacillati</taxon>
        <taxon>Actinomycetota</taxon>
        <taxon>Actinomycetes</taxon>
        <taxon>Streptosporangiales</taxon>
        <taxon>Streptosporangiaceae</taxon>
        <taxon>Nonomuraea</taxon>
    </lineage>
</organism>
<feature type="transmembrane region" description="Helical" evidence="1">
    <location>
        <begin position="65"/>
        <end position="85"/>
    </location>
</feature>
<accession>A0A1G9JJ52</accession>
<proteinExistence type="predicted"/>
<feature type="transmembrane region" description="Helical" evidence="1">
    <location>
        <begin position="139"/>
        <end position="159"/>
    </location>
</feature>
<keyword evidence="1" id="KW-0812">Transmembrane</keyword>
<feature type="transmembrane region" description="Helical" evidence="1">
    <location>
        <begin position="21"/>
        <end position="45"/>
    </location>
</feature>
<dbReference type="RefSeq" id="WP_090944490.1">
    <property type="nucleotide sequence ID" value="NZ_FNDJ01000025.1"/>
</dbReference>
<keyword evidence="1" id="KW-0472">Membrane</keyword>
<dbReference type="Proteomes" id="UP000199202">
    <property type="component" value="Unassembled WGS sequence"/>
</dbReference>
<keyword evidence="3" id="KW-1185">Reference proteome</keyword>
<protein>
    <recommendedName>
        <fullName evidence="4">DUF4149 domain-containing protein</fullName>
    </recommendedName>
</protein>
<dbReference type="EMBL" id="FNDJ01000025">
    <property type="protein sequence ID" value="SDL37295.1"/>
    <property type="molecule type" value="Genomic_DNA"/>
</dbReference>
<gene>
    <name evidence="2" type="ORF">SAMN05421869_12550</name>
</gene>
<sequence length="166" mass="17863">MESVHQSGVGSLTRRYRRHAGAVLVLIAWWGFGNLYEAIVLMPLLWRLPPGSLPGEFVLGSPVFYFVPAGVALLVLAWTLVIRVYQDPGSRRAVLRTAVLVTIAAAGTGIMVSAVNPTFRDPAASMVEVHTAVVMWEAANAVRLVLAVAAAVSLLRWLASASDTER</sequence>
<evidence type="ECO:0000313" key="2">
    <source>
        <dbReference type="EMBL" id="SDL37295.1"/>
    </source>
</evidence>
<name>A0A1G9JJ52_9ACTN</name>
<evidence type="ECO:0000313" key="3">
    <source>
        <dbReference type="Proteomes" id="UP000199202"/>
    </source>
</evidence>
<feature type="transmembrane region" description="Helical" evidence="1">
    <location>
        <begin position="97"/>
        <end position="119"/>
    </location>
</feature>
<reference evidence="2 3" key="1">
    <citation type="submission" date="2016-10" db="EMBL/GenBank/DDBJ databases">
        <authorList>
            <person name="de Groot N.N."/>
        </authorList>
    </citation>
    <scope>NUCLEOTIDE SEQUENCE [LARGE SCALE GENOMIC DNA]</scope>
    <source>
        <strain evidence="2 3">CGMCC 4.6533</strain>
    </source>
</reference>
<evidence type="ECO:0000256" key="1">
    <source>
        <dbReference type="SAM" id="Phobius"/>
    </source>
</evidence>
<dbReference type="STRING" id="633440.SAMN05421869_12550"/>